<dbReference type="PANTHER" id="PTHR37205">
    <property type="entry name" value="F23A5.30 PROTEIN"/>
    <property type="match status" value="1"/>
</dbReference>
<evidence type="ECO:0000313" key="3">
    <source>
        <dbReference type="Proteomes" id="UP001417504"/>
    </source>
</evidence>
<evidence type="ECO:0000256" key="1">
    <source>
        <dbReference type="SAM" id="Coils"/>
    </source>
</evidence>
<dbReference type="PANTHER" id="PTHR37205:SF1">
    <property type="entry name" value="F23A5.30 PROTEIN"/>
    <property type="match status" value="1"/>
</dbReference>
<name>A0AAP0HJU2_9MAGN</name>
<sequence length="192" mass="22693">MITDVVVENYNLEKVTETKVKVGTMKYFCLLTEYTSHELVEDVLHDSHGGVLVGDFSLMVEVHDIASQFFVPLSDVEFVKITYEDKFVMERKHLIDATQIFGSIDNNHYRIVKVWLELKENKYILGEFLQFKGKDDDISELRNVKRSKYREIDELNEQLEEDTKALKHMQLQLLQERSRRSEVERENTMLQN</sequence>
<evidence type="ECO:0000313" key="2">
    <source>
        <dbReference type="EMBL" id="KAK9091228.1"/>
    </source>
</evidence>
<accession>A0AAP0HJU2</accession>
<dbReference type="AlphaFoldDB" id="A0AAP0HJU2"/>
<organism evidence="2 3">
    <name type="scientific">Stephania japonica</name>
    <dbReference type="NCBI Taxonomy" id="461633"/>
    <lineage>
        <taxon>Eukaryota</taxon>
        <taxon>Viridiplantae</taxon>
        <taxon>Streptophyta</taxon>
        <taxon>Embryophyta</taxon>
        <taxon>Tracheophyta</taxon>
        <taxon>Spermatophyta</taxon>
        <taxon>Magnoliopsida</taxon>
        <taxon>Ranunculales</taxon>
        <taxon>Menispermaceae</taxon>
        <taxon>Menispermoideae</taxon>
        <taxon>Cissampelideae</taxon>
        <taxon>Stephania</taxon>
    </lineage>
</organism>
<keyword evidence="1" id="KW-0175">Coiled coil</keyword>
<protein>
    <submittedName>
        <fullName evidence="2">Uncharacterized protein</fullName>
    </submittedName>
</protein>
<reference evidence="2 3" key="1">
    <citation type="submission" date="2024-01" db="EMBL/GenBank/DDBJ databases">
        <title>Genome assemblies of Stephania.</title>
        <authorList>
            <person name="Yang L."/>
        </authorList>
    </citation>
    <scope>NUCLEOTIDE SEQUENCE [LARGE SCALE GENOMIC DNA]</scope>
    <source>
        <strain evidence="2">QJT</strain>
        <tissue evidence="2">Leaf</tissue>
    </source>
</reference>
<dbReference type="InterPro" id="IPR038864">
    <property type="entry name" value="HDR1"/>
</dbReference>
<keyword evidence="3" id="KW-1185">Reference proteome</keyword>
<feature type="coiled-coil region" evidence="1">
    <location>
        <begin position="138"/>
        <end position="186"/>
    </location>
</feature>
<dbReference type="EMBL" id="JBBNAE010000010">
    <property type="protein sequence ID" value="KAK9091228.1"/>
    <property type="molecule type" value="Genomic_DNA"/>
</dbReference>
<dbReference type="Proteomes" id="UP001417504">
    <property type="component" value="Unassembled WGS sequence"/>
</dbReference>
<dbReference type="GO" id="GO:0009909">
    <property type="term" value="P:regulation of flower development"/>
    <property type="evidence" value="ECO:0007669"/>
    <property type="project" value="InterPro"/>
</dbReference>
<proteinExistence type="predicted"/>
<gene>
    <name evidence="2" type="ORF">Sjap_024405</name>
</gene>
<comment type="caution">
    <text evidence="2">The sequence shown here is derived from an EMBL/GenBank/DDBJ whole genome shotgun (WGS) entry which is preliminary data.</text>
</comment>